<dbReference type="InterPro" id="IPR002048">
    <property type="entry name" value="EF_hand_dom"/>
</dbReference>
<dbReference type="PRINTS" id="PR01697">
    <property type="entry name" value="PARVALBUMIN"/>
</dbReference>
<evidence type="ECO:0000256" key="5">
    <source>
        <dbReference type="SAM" id="Coils"/>
    </source>
</evidence>
<dbReference type="FunFam" id="1.10.238.10:FF:000089">
    <property type="entry name" value="calmodulin-like protein 3"/>
    <property type="match status" value="1"/>
</dbReference>
<dbReference type="InterPro" id="IPR039647">
    <property type="entry name" value="EF_hand_pair_protein_CML-like"/>
</dbReference>
<feature type="domain" description="EF-hand" evidence="6">
    <location>
        <begin position="173"/>
        <end position="207"/>
    </location>
</feature>
<dbReference type="InterPro" id="IPR011992">
    <property type="entry name" value="EF-hand-dom_pair"/>
</dbReference>
<dbReference type="InterPro" id="IPR018247">
    <property type="entry name" value="EF_Hand_1_Ca_BS"/>
</dbReference>
<proteinExistence type="predicted"/>
<evidence type="ECO:0000256" key="3">
    <source>
        <dbReference type="ARBA" id="ARBA00022737"/>
    </source>
</evidence>
<protein>
    <recommendedName>
        <fullName evidence="6">EF-hand domain-containing protein</fullName>
    </recommendedName>
</protein>
<dbReference type="CDD" id="cd00051">
    <property type="entry name" value="EFh"/>
    <property type="match status" value="1"/>
</dbReference>
<dbReference type="Pfam" id="PF13499">
    <property type="entry name" value="EF-hand_7"/>
    <property type="match status" value="1"/>
</dbReference>
<evidence type="ECO:0000259" key="6">
    <source>
        <dbReference type="PROSITE" id="PS50222"/>
    </source>
</evidence>
<dbReference type="PANTHER" id="PTHR10891">
    <property type="entry name" value="EF-HAND CALCIUM-BINDING DOMAIN CONTAINING PROTEIN"/>
    <property type="match status" value="1"/>
</dbReference>
<gene>
    <name evidence="7" type="ORF">AMTR_s00010p00264300</name>
</gene>
<evidence type="ECO:0000256" key="1">
    <source>
        <dbReference type="ARBA" id="ARBA00003291"/>
    </source>
</evidence>
<evidence type="ECO:0000256" key="2">
    <source>
        <dbReference type="ARBA" id="ARBA00022723"/>
    </source>
</evidence>
<dbReference type="Gene3D" id="1.10.238.10">
    <property type="entry name" value="EF-hand"/>
    <property type="match status" value="1"/>
</dbReference>
<dbReference type="HOGENOM" id="CLU_061288_11_0_1"/>
<dbReference type="SUPFAM" id="SSF47473">
    <property type="entry name" value="EF-hand"/>
    <property type="match status" value="1"/>
</dbReference>
<name>W1NH42_AMBTC</name>
<feature type="coiled-coil region" evidence="5">
    <location>
        <begin position="47"/>
        <end position="74"/>
    </location>
</feature>
<keyword evidence="5" id="KW-0175">Coiled coil</keyword>
<comment type="function">
    <text evidence="1">Potential calcium sensor.</text>
</comment>
<accession>W1NH42</accession>
<dbReference type="SMART" id="SM00054">
    <property type="entry name" value="EFh"/>
    <property type="match status" value="2"/>
</dbReference>
<sequence>METIAADTFSPSLSSLDFVWLLFVYSNLVVELKNFYSGLLFSIRNKLESLSTLKALEERNISKLETKIRRSNSKFCSTNITPHVEDIEIEAEDIDTVMERLGLTRHAKERETHFSERIERMGREEFSNLFEEQEPSSEELKEAFAMFDENRDGFISPSELQKVLSKLGFDEGTKLEDCKNMIKAFDENGDGKIDFQEFESFMESSFS</sequence>
<dbReference type="Proteomes" id="UP000017836">
    <property type="component" value="Unassembled WGS sequence"/>
</dbReference>
<dbReference type="OMA" id="MGREEFS"/>
<evidence type="ECO:0000313" key="8">
    <source>
        <dbReference type="Proteomes" id="UP000017836"/>
    </source>
</evidence>
<dbReference type="STRING" id="13333.W1NH42"/>
<keyword evidence="4" id="KW-0106">Calcium</keyword>
<keyword evidence="3" id="KW-0677">Repeat</keyword>
<dbReference type="GO" id="GO:0005509">
    <property type="term" value="F:calcium ion binding"/>
    <property type="evidence" value="ECO:0000318"/>
    <property type="project" value="GO_Central"/>
</dbReference>
<keyword evidence="8" id="KW-1185">Reference proteome</keyword>
<keyword evidence="2" id="KW-0479">Metal-binding</keyword>
<dbReference type="AlphaFoldDB" id="W1NH42"/>
<dbReference type="PROSITE" id="PS50222">
    <property type="entry name" value="EF_HAND_2"/>
    <property type="match status" value="2"/>
</dbReference>
<dbReference type="EMBL" id="KI397513">
    <property type="protein sequence ID" value="ERM94524.1"/>
    <property type="molecule type" value="Genomic_DNA"/>
</dbReference>
<dbReference type="eggNOG" id="KOG0027">
    <property type="taxonomic scope" value="Eukaryota"/>
</dbReference>
<organism evidence="7 8">
    <name type="scientific">Amborella trichopoda</name>
    <dbReference type="NCBI Taxonomy" id="13333"/>
    <lineage>
        <taxon>Eukaryota</taxon>
        <taxon>Viridiplantae</taxon>
        <taxon>Streptophyta</taxon>
        <taxon>Embryophyta</taxon>
        <taxon>Tracheophyta</taxon>
        <taxon>Spermatophyta</taxon>
        <taxon>Magnoliopsida</taxon>
        <taxon>Amborellales</taxon>
        <taxon>Amborellaceae</taxon>
        <taxon>Amborella</taxon>
    </lineage>
</organism>
<dbReference type="Gramene" id="ERM94524">
    <property type="protein sequence ID" value="ERM94524"/>
    <property type="gene ID" value="AMTR_s00010p00264300"/>
</dbReference>
<reference evidence="8" key="1">
    <citation type="journal article" date="2013" name="Science">
        <title>The Amborella genome and the evolution of flowering plants.</title>
        <authorList>
            <consortium name="Amborella Genome Project"/>
        </authorList>
    </citation>
    <scope>NUCLEOTIDE SEQUENCE [LARGE SCALE GENOMIC DNA]</scope>
</reference>
<dbReference type="PROSITE" id="PS00018">
    <property type="entry name" value="EF_HAND_1"/>
    <property type="match status" value="2"/>
</dbReference>
<evidence type="ECO:0000313" key="7">
    <source>
        <dbReference type="EMBL" id="ERM94524.1"/>
    </source>
</evidence>
<feature type="domain" description="EF-hand" evidence="6">
    <location>
        <begin position="135"/>
        <end position="170"/>
    </location>
</feature>
<dbReference type="KEGG" id="atr:18422471"/>
<dbReference type="OrthoDB" id="26525at2759"/>
<evidence type="ECO:0000256" key="4">
    <source>
        <dbReference type="ARBA" id="ARBA00022837"/>
    </source>
</evidence>